<keyword evidence="2" id="KW-1185">Reference proteome</keyword>
<sequence length="124" mass="13981">YYIAKSIGTPLQIIGFRCSNHLHGHRHADCFYKICKRMGRSQELSEFKRGTVIGCPLCNKSILETSLLLNIPRSTVSGIITKWKQLGTTATQPGSGRPCKMKERGQRMLKHTVRRSHQLSAESI</sequence>
<accession>A0ABN9CI24</accession>
<dbReference type="Proteomes" id="UP001162483">
    <property type="component" value="Unassembled WGS sequence"/>
</dbReference>
<protein>
    <submittedName>
        <fullName evidence="1">Uncharacterized protein</fullName>
    </submittedName>
</protein>
<comment type="caution">
    <text evidence="1">The sequence shown here is derived from an EMBL/GenBank/DDBJ whole genome shotgun (WGS) entry which is preliminary data.</text>
</comment>
<feature type="non-terminal residue" evidence="1">
    <location>
        <position position="124"/>
    </location>
</feature>
<name>A0ABN9CI24_9NEOB</name>
<dbReference type="Gene3D" id="1.10.10.10">
    <property type="entry name" value="Winged helix-like DNA-binding domain superfamily/Winged helix DNA-binding domain"/>
    <property type="match status" value="1"/>
</dbReference>
<feature type="non-terminal residue" evidence="1">
    <location>
        <position position="1"/>
    </location>
</feature>
<organism evidence="1 2">
    <name type="scientific">Staurois parvus</name>
    <dbReference type="NCBI Taxonomy" id="386267"/>
    <lineage>
        <taxon>Eukaryota</taxon>
        <taxon>Metazoa</taxon>
        <taxon>Chordata</taxon>
        <taxon>Craniata</taxon>
        <taxon>Vertebrata</taxon>
        <taxon>Euteleostomi</taxon>
        <taxon>Amphibia</taxon>
        <taxon>Batrachia</taxon>
        <taxon>Anura</taxon>
        <taxon>Neobatrachia</taxon>
        <taxon>Ranoidea</taxon>
        <taxon>Ranidae</taxon>
        <taxon>Staurois</taxon>
    </lineage>
</organism>
<dbReference type="EMBL" id="CATNWA010010093">
    <property type="protein sequence ID" value="CAI9559335.1"/>
    <property type="molecule type" value="Genomic_DNA"/>
</dbReference>
<dbReference type="InterPro" id="IPR036388">
    <property type="entry name" value="WH-like_DNA-bd_sf"/>
</dbReference>
<proteinExistence type="predicted"/>
<reference evidence="1" key="1">
    <citation type="submission" date="2023-05" db="EMBL/GenBank/DDBJ databases">
        <authorList>
            <person name="Stuckert A."/>
        </authorList>
    </citation>
    <scope>NUCLEOTIDE SEQUENCE</scope>
</reference>
<evidence type="ECO:0000313" key="2">
    <source>
        <dbReference type="Proteomes" id="UP001162483"/>
    </source>
</evidence>
<gene>
    <name evidence="1" type="ORF">SPARVUS_LOCUS5043793</name>
</gene>
<evidence type="ECO:0000313" key="1">
    <source>
        <dbReference type="EMBL" id="CAI9559335.1"/>
    </source>
</evidence>